<evidence type="ECO:0000256" key="3">
    <source>
        <dbReference type="SAM" id="Phobius"/>
    </source>
</evidence>
<evidence type="ECO:0000256" key="2">
    <source>
        <dbReference type="RuleBase" id="RU003750"/>
    </source>
</evidence>
<keyword evidence="1 2" id="KW-0808">Transferase</keyword>
<dbReference type="PROSITE" id="PS00379">
    <property type="entry name" value="CDP_ALCOHOL_P_TRANSF"/>
    <property type="match status" value="1"/>
</dbReference>
<evidence type="ECO:0000313" key="4">
    <source>
        <dbReference type="EMBL" id="SFK80855.1"/>
    </source>
</evidence>
<dbReference type="EMBL" id="FOSL01000013">
    <property type="protein sequence ID" value="SFK80855.1"/>
    <property type="molecule type" value="Genomic_DNA"/>
</dbReference>
<gene>
    <name evidence="4" type="ORF">SAMN04488498_11376</name>
</gene>
<feature type="transmembrane region" description="Helical" evidence="3">
    <location>
        <begin position="153"/>
        <end position="173"/>
    </location>
</feature>
<name>A0A1I4CIW0_9HYPH</name>
<accession>A0A1I4CIW0</accession>
<organism evidence="4 5">
    <name type="scientific">Neomesorhizobium albiziae</name>
    <dbReference type="NCBI Taxonomy" id="335020"/>
    <lineage>
        <taxon>Bacteria</taxon>
        <taxon>Pseudomonadati</taxon>
        <taxon>Pseudomonadota</taxon>
        <taxon>Alphaproteobacteria</taxon>
        <taxon>Hyphomicrobiales</taxon>
        <taxon>Phyllobacteriaceae</taxon>
        <taxon>Neomesorhizobium</taxon>
    </lineage>
</organism>
<evidence type="ECO:0000313" key="5">
    <source>
        <dbReference type="Proteomes" id="UP000323300"/>
    </source>
</evidence>
<reference evidence="4 5" key="1">
    <citation type="submission" date="2016-10" db="EMBL/GenBank/DDBJ databases">
        <authorList>
            <person name="Varghese N."/>
            <person name="Submissions S."/>
        </authorList>
    </citation>
    <scope>NUCLEOTIDE SEQUENCE [LARGE SCALE GENOMIC DNA]</scope>
    <source>
        <strain evidence="4 5">DSM 21822</strain>
    </source>
</reference>
<dbReference type="InterPro" id="IPR000462">
    <property type="entry name" value="CDP-OH_P_trans"/>
</dbReference>
<proteinExistence type="inferred from homology"/>
<dbReference type="GO" id="GO:0016020">
    <property type="term" value="C:membrane"/>
    <property type="evidence" value="ECO:0007669"/>
    <property type="project" value="InterPro"/>
</dbReference>
<evidence type="ECO:0000256" key="1">
    <source>
        <dbReference type="ARBA" id="ARBA00022679"/>
    </source>
</evidence>
<feature type="transmembrane region" description="Helical" evidence="3">
    <location>
        <begin position="179"/>
        <end position="197"/>
    </location>
</feature>
<protein>
    <submittedName>
        <fullName evidence="4">Phosphatidylglycerophosphate synthase</fullName>
    </submittedName>
</protein>
<keyword evidence="5" id="KW-1185">Reference proteome</keyword>
<dbReference type="OrthoDB" id="9790577at2"/>
<dbReference type="Gene3D" id="1.20.120.1760">
    <property type="match status" value="1"/>
</dbReference>
<feature type="transmembrane region" description="Helical" evidence="3">
    <location>
        <begin position="109"/>
        <end position="132"/>
    </location>
</feature>
<comment type="similarity">
    <text evidence="2">Belongs to the CDP-alcohol phosphatidyltransferase class-I family.</text>
</comment>
<dbReference type="Proteomes" id="UP000323300">
    <property type="component" value="Unassembled WGS sequence"/>
</dbReference>
<sequence length="201" mass="21143">MLDGWARDRIDPFLDRLGGRLAAAGISANALTLAACGVGLAAALAIAAGWFWSGLVLLLVSRLGDGLDGAVARINGKTDLGGYLDIVLDFVFYGAIPLGFVLADPAANALAGAFLLFSFYVNGSSFLAYAVMAEKRKMQTAARGSKSLFFTTGLTEASETIAVFAIFCVFPAWFPEIAYVFGSLCLYTALSRIVLAARTFG</sequence>
<dbReference type="AlphaFoldDB" id="A0A1I4CIW0"/>
<dbReference type="Pfam" id="PF01066">
    <property type="entry name" value="CDP-OH_P_transf"/>
    <property type="match status" value="1"/>
</dbReference>
<dbReference type="GO" id="GO:0008654">
    <property type="term" value="P:phospholipid biosynthetic process"/>
    <property type="evidence" value="ECO:0007669"/>
    <property type="project" value="InterPro"/>
</dbReference>
<keyword evidence="3" id="KW-0812">Transmembrane</keyword>
<dbReference type="InterPro" id="IPR048254">
    <property type="entry name" value="CDP_ALCOHOL_P_TRANSF_CS"/>
</dbReference>
<dbReference type="GO" id="GO:0016780">
    <property type="term" value="F:phosphotransferase activity, for other substituted phosphate groups"/>
    <property type="evidence" value="ECO:0007669"/>
    <property type="project" value="InterPro"/>
</dbReference>
<feature type="transmembrane region" description="Helical" evidence="3">
    <location>
        <begin position="83"/>
        <end position="103"/>
    </location>
</feature>
<dbReference type="InterPro" id="IPR043130">
    <property type="entry name" value="CDP-OH_PTrfase_TM_dom"/>
</dbReference>
<keyword evidence="3" id="KW-1133">Transmembrane helix</keyword>
<dbReference type="RefSeq" id="WP_149762015.1">
    <property type="nucleotide sequence ID" value="NZ_BSPE01000003.1"/>
</dbReference>
<keyword evidence="3" id="KW-0472">Membrane</keyword>